<dbReference type="Proteomes" id="UP001501222">
    <property type="component" value="Unassembled WGS sequence"/>
</dbReference>
<feature type="transmembrane region" description="Helical" evidence="1">
    <location>
        <begin position="63"/>
        <end position="81"/>
    </location>
</feature>
<keyword evidence="1" id="KW-1133">Transmembrane helix</keyword>
<keyword evidence="3" id="KW-1185">Reference proteome</keyword>
<evidence type="ECO:0000313" key="2">
    <source>
        <dbReference type="EMBL" id="GAA3570004.1"/>
    </source>
</evidence>
<evidence type="ECO:0000256" key="1">
    <source>
        <dbReference type="SAM" id="Phobius"/>
    </source>
</evidence>
<dbReference type="EMBL" id="BAABAA010000006">
    <property type="protein sequence ID" value="GAA3570004.1"/>
    <property type="molecule type" value="Genomic_DNA"/>
</dbReference>
<feature type="transmembrane region" description="Helical" evidence="1">
    <location>
        <begin position="93"/>
        <end position="117"/>
    </location>
</feature>
<organism evidence="2 3">
    <name type="scientific">Kribbella ginsengisoli</name>
    <dbReference type="NCBI Taxonomy" id="363865"/>
    <lineage>
        <taxon>Bacteria</taxon>
        <taxon>Bacillati</taxon>
        <taxon>Actinomycetota</taxon>
        <taxon>Actinomycetes</taxon>
        <taxon>Propionibacteriales</taxon>
        <taxon>Kribbellaceae</taxon>
        <taxon>Kribbella</taxon>
    </lineage>
</organism>
<evidence type="ECO:0000313" key="3">
    <source>
        <dbReference type="Proteomes" id="UP001501222"/>
    </source>
</evidence>
<feature type="transmembrane region" description="Helical" evidence="1">
    <location>
        <begin position="200"/>
        <end position="220"/>
    </location>
</feature>
<keyword evidence="1" id="KW-0472">Membrane</keyword>
<dbReference type="Pfam" id="PF20128">
    <property type="entry name" value="DUF6518"/>
    <property type="match status" value="2"/>
</dbReference>
<dbReference type="RefSeq" id="WP_344843357.1">
    <property type="nucleotide sequence ID" value="NZ_BAABAA010000006.1"/>
</dbReference>
<protein>
    <submittedName>
        <fullName evidence="2">DUF6518 family protein</fullName>
    </submittedName>
</protein>
<proteinExistence type="predicted"/>
<comment type="caution">
    <text evidence="2">The sequence shown here is derived from an EMBL/GenBank/DDBJ whole genome shotgun (WGS) entry which is preliminary data.</text>
</comment>
<accession>A0ABP6XP49</accession>
<feature type="transmembrane region" description="Helical" evidence="1">
    <location>
        <begin position="150"/>
        <end position="169"/>
    </location>
</feature>
<reference evidence="3" key="1">
    <citation type="journal article" date="2019" name="Int. J. Syst. Evol. Microbiol.">
        <title>The Global Catalogue of Microorganisms (GCM) 10K type strain sequencing project: providing services to taxonomists for standard genome sequencing and annotation.</title>
        <authorList>
            <consortium name="The Broad Institute Genomics Platform"/>
            <consortium name="The Broad Institute Genome Sequencing Center for Infectious Disease"/>
            <person name="Wu L."/>
            <person name="Ma J."/>
        </authorList>
    </citation>
    <scope>NUCLEOTIDE SEQUENCE [LARGE SCALE GENOMIC DNA]</scope>
    <source>
        <strain evidence="3">JCM 16928</strain>
    </source>
</reference>
<dbReference type="InterPro" id="IPR045393">
    <property type="entry name" value="DUF6518"/>
</dbReference>
<name>A0ABP6XP49_9ACTN</name>
<keyword evidence="1" id="KW-0812">Transmembrane</keyword>
<feature type="transmembrane region" description="Helical" evidence="1">
    <location>
        <begin position="6"/>
        <end position="24"/>
    </location>
</feature>
<gene>
    <name evidence="2" type="ORF">GCM10022235_44020</name>
</gene>
<sequence length="226" mass="23789">MTDPSRIVRAVAGALVVGVALGFLTQYLQGELPGNWNTLANSGVVWVIVAFMVTAAWRLPTGWSALIGFITLFGALTGYYVSARFIEGVTSSASTMAVWVLAALVGGPVFGVAGTWWSEDGAVRSTGTWLSSGGESDRAEARLWHLSRSVVAVALLSAVLLAEGIHFLWRVENKHASGRLELIAAVLAPLSLAHSSRDRVTGFILLIPLGLLGVAAYGLLDMLLAG</sequence>